<evidence type="ECO:0000256" key="8">
    <source>
        <dbReference type="ARBA" id="ARBA00023180"/>
    </source>
</evidence>
<dbReference type="EMBL" id="VSWD01000014">
    <property type="protein sequence ID" value="KAK3082661.1"/>
    <property type="molecule type" value="Genomic_DNA"/>
</dbReference>
<evidence type="ECO:0000256" key="4">
    <source>
        <dbReference type="ARBA" id="ARBA00022737"/>
    </source>
</evidence>
<keyword evidence="3" id="KW-0732">Signal</keyword>
<evidence type="ECO:0000259" key="13">
    <source>
        <dbReference type="PROSITE" id="PS50222"/>
    </source>
</evidence>
<organism evidence="14 15">
    <name type="scientific">Pinctada imbricata</name>
    <name type="common">Atlantic pearl-oyster</name>
    <name type="synonym">Pinctada martensii</name>
    <dbReference type="NCBI Taxonomy" id="66713"/>
    <lineage>
        <taxon>Eukaryota</taxon>
        <taxon>Metazoa</taxon>
        <taxon>Spiralia</taxon>
        <taxon>Lophotrochozoa</taxon>
        <taxon>Mollusca</taxon>
        <taxon>Bivalvia</taxon>
        <taxon>Autobranchia</taxon>
        <taxon>Pteriomorphia</taxon>
        <taxon>Pterioida</taxon>
        <taxon>Pterioidea</taxon>
        <taxon>Pteriidae</taxon>
        <taxon>Pinctada</taxon>
    </lineage>
</organism>
<dbReference type="InterPro" id="IPR052273">
    <property type="entry name" value="PPIase_FKBP"/>
</dbReference>
<keyword evidence="5" id="KW-0256">Endoplasmic reticulum</keyword>
<evidence type="ECO:0000313" key="14">
    <source>
        <dbReference type="EMBL" id="KAK3082661.1"/>
    </source>
</evidence>
<dbReference type="Pfam" id="PF13499">
    <property type="entry name" value="EF-hand_7"/>
    <property type="match status" value="1"/>
</dbReference>
<keyword evidence="6" id="KW-0106">Calcium</keyword>
<evidence type="ECO:0000259" key="12">
    <source>
        <dbReference type="PROSITE" id="PS50059"/>
    </source>
</evidence>
<feature type="domain" description="EF-hand" evidence="13">
    <location>
        <begin position="113"/>
        <end position="141"/>
    </location>
</feature>
<evidence type="ECO:0000256" key="2">
    <source>
        <dbReference type="ARBA" id="ARBA00013194"/>
    </source>
</evidence>
<dbReference type="Proteomes" id="UP001186944">
    <property type="component" value="Unassembled WGS sequence"/>
</dbReference>
<evidence type="ECO:0000256" key="3">
    <source>
        <dbReference type="ARBA" id="ARBA00022729"/>
    </source>
</evidence>
<dbReference type="PROSITE" id="PS50222">
    <property type="entry name" value="EF_HAND_2"/>
    <property type="match status" value="2"/>
</dbReference>
<dbReference type="GO" id="GO:0005509">
    <property type="term" value="F:calcium ion binding"/>
    <property type="evidence" value="ECO:0007669"/>
    <property type="project" value="InterPro"/>
</dbReference>
<evidence type="ECO:0000256" key="6">
    <source>
        <dbReference type="ARBA" id="ARBA00022837"/>
    </source>
</evidence>
<dbReference type="FunFam" id="3.10.50.40:FF:000006">
    <property type="entry name" value="Peptidyl-prolyl cis-trans isomerase"/>
    <property type="match status" value="1"/>
</dbReference>
<accession>A0AA88XCX3</accession>
<comment type="caution">
    <text evidence="14">The sequence shown here is derived from an EMBL/GenBank/DDBJ whole genome shotgun (WGS) entry which is preliminary data.</text>
</comment>
<dbReference type="EC" id="5.2.1.8" evidence="2 10"/>
<protein>
    <recommendedName>
        <fullName evidence="2 10">peptidylprolyl isomerase</fullName>
        <ecNumber evidence="2 10">5.2.1.8</ecNumber>
    </recommendedName>
</protein>
<keyword evidence="9 10" id="KW-0413">Isomerase</keyword>
<dbReference type="InterPro" id="IPR018247">
    <property type="entry name" value="EF_Hand_1_Ca_BS"/>
</dbReference>
<dbReference type="Gene3D" id="1.10.238.10">
    <property type="entry name" value="EF-hand"/>
    <property type="match status" value="1"/>
</dbReference>
<evidence type="ECO:0000256" key="9">
    <source>
        <dbReference type="ARBA" id="ARBA00023235"/>
    </source>
</evidence>
<dbReference type="SUPFAM" id="SSF47473">
    <property type="entry name" value="EF-hand"/>
    <property type="match status" value="1"/>
</dbReference>
<dbReference type="InterPro" id="IPR001179">
    <property type="entry name" value="PPIase_FKBP_dom"/>
</dbReference>
<proteinExistence type="predicted"/>
<sequence length="185" mass="20923">MLIPPPADCQRKSKKTDILVLHYKGFFENGTMFDSSIDRPGAAPFQFQLGIGQVIQGWERGLLDMCVGEKRKLWVPYLLAYGEKGSLPVIPPQANLIFEAEMIQIHDGPKPPNVFKMIDIDNDQFLTKDEVTMYLARAAQQQGVPLDLAAKQQQQIMDKMFSFEDKDGDGKISHEEFNGPKHDEL</sequence>
<dbReference type="SUPFAM" id="SSF54534">
    <property type="entry name" value="FKBP-like"/>
    <property type="match status" value="1"/>
</dbReference>
<feature type="domain" description="EF-hand" evidence="13">
    <location>
        <begin position="152"/>
        <end position="185"/>
    </location>
</feature>
<reference evidence="14" key="1">
    <citation type="submission" date="2019-08" db="EMBL/GenBank/DDBJ databases">
        <title>The improved chromosome-level genome for the pearl oyster Pinctada fucata martensii using PacBio sequencing and Hi-C.</title>
        <authorList>
            <person name="Zheng Z."/>
        </authorList>
    </citation>
    <scope>NUCLEOTIDE SEQUENCE</scope>
    <source>
        <strain evidence="14">ZZ-2019</strain>
        <tissue evidence="14">Adductor muscle</tissue>
    </source>
</reference>
<evidence type="ECO:0000313" key="15">
    <source>
        <dbReference type="Proteomes" id="UP001186944"/>
    </source>
</evidence>
<comment type="catalytic activity">
    <reaction evidence="1 10">
        <text>[protein]-peptidylproline (omega=180) = [protein]-peptidylproline (omega=0)</text>
        <dbReference type="Rhea" id="RHEA:16237"/>
        <dbReference type="Rhea" id="RHEA-COMP:10747"/>
        <dbReference type="Rhea" id="RHEA-COMP:10748"/>
        <dbReference type="ChEBI" id="CHEBI:83833"/>
        <dbReference type="ChEBI" id="CHEBI:83834"/>
        <dbReference type="EC" id="5.2.1.8"/>
    </reaction>
</comment>
<dbReference type="AlphaFoldDB" id="A0AA88XCX3"/>
<keyword evidence="8" id="KW-0325">Glycoprotein</keyword>
<feature type="region of interest" description="Disordered" evidence="11">
    <location>
        <begin position="166"/>
        <end position="185"/>
    </location>
</feature>
<dbReference type="InterPro" id="IPR002048">
    <property type="entry name" value="EF_hand_dom"/>
</dbReference>
<dbReference type="InterPro" id="IPR046357">
    <property type="entry name" value="PPIase_dom_sf"/>
</dbReference>
<evidence type="ECO:0000256" key="1">
    <source>
        <dbReference type="ARBA" id="ARBA00000971"/>
    </source>
</evidence>
<evidence type="ECO:0000256" key="10">
    <source>
        <dbReference type="PROSITE-ProRule" id="PRU00277"/>
    </source>
</evidence>
<dbReference type="PANTHER" id="PTHR46222:SF3">
    <property type="entry name" value="PEPTIDYLPROLYL ISOMERASE"/>
    <property type="match status" value="1"/>
</dbReference>
<keyword evidence="4" id="KW-0677">Repeat</keyword>
<dbReference type="Gene3D" id="3.10.50.40">
    <property type="match status" value="1"/>
</dbReference>
<keyword evidence="15" id="KW-1185">Reference proteome</keyword>
<dbReference type="CDD" id="cd00051">
    <property type="entry name" value="EFh"/>
    <property type="match status" value="1"/>
</dbReference>
<dbReference type="Pfam" id="PF00254">
    <property type="entry name" value="FKBP_C"/>
    <property type="match status" value="1"/>
</dbReference>
<gene>
    <name evidence="14" type="ORF">FSP39_001811</name>
</gene>
<evidence type="ECO:0000256" key="7">
    <source>
        <dbReference type="ARBA" id="ARBA00023110"/>
    </source>
</evidence>
<evidence type="ECO:0000256" key="11">
    <source>
        <dbReference type="SAM" id="MobiDB-lite"/>
    </source>
</evidence>
<dbReference type="PROSITE" id="PS00018">
    <property type="entry name" value="EF_HAND_1"/>
    <property type="match status" value="2"/>
</dbReference>
<feature type="domain" description="PPIase FKBP-type" evidence="12">
    <location>
        <begin position="16"/>
        <end position="106"/>
    </location>
</feature>
<keyword evidence="7 10" id="KW-0697">Rotamase</keyword>
<dbReference type="PROSITE" id="PS50059">
    <property type="entry name" value="FKBP_PPIASE"/>
    <property type="match status" value="1"/>
</dbReference>
<dbReference type="GO" id="GO:0005783">
    <property type="term" value="C:endoplasmic reticulum"/>
    <property type="evidence" value="ECO:0007669"/>
    <property type="project" value="UniProtKB-ARBA"/>
</dbReference>
<dbReference type="PANTHER" id="PTHR46222">
    <property type="entry name" value="PEPTIDYL-PROLYL CIS-TRANS ISOMERASE FKBP7/14"/>
    <property type="match status" value="1"/>
</dbReference>
<dbReference type="InterPro" id="IPR011992">
    <property type="entry name" value="EF-hand-dom_pair"/>
</dbReference>
<dbReference type="GO" id="GO:0003755">
    <property type="term" value="F:peptidyl-prolyl cis-trans isomerase activity"/>
    <property type="evidence" value="ECO:0007669"/>
    <property type="project" value="UniProtKB-KW"/>
</dbReference>
<evidence type="ECO:0000256" key="5">
    <source>
        <dbReference type="ARBA" id="ARBA00022824"/>
    </source>
</evidence>
<name>A0AA88XCX3_PINIB</name>